<dbReference type="OrthoDB" id="45365at2759"/>
<dbReference type="InterPro" id="IPR000210">
    <property type="entry name" value="BTB/POZ_dom"/>
</dbReference>
<dbReference type="AlphaFoldDB" id="A0A2G9TMT3"/>
<dbReference type="PANTHER" id="PTHR24412:SF497">
    <property type="entry name" value="KELCH-LIKE PROTEIN 18"/>
    <property type="match status" value="1"/>
</dbReference>
<protein>
    <submittedName>
        <fullName evidence="4">BTB/POZ domain protein</fullName>
    </submittedName>
</protein>
<evidence type="ECO:0000256" key="1">
    <source>
        <dbReference type="ARBA" id="ARBA00022441"/>
    </source>
</evidence>
<dbReference type="EMBL" id="KZ358435">
    <property type="protein sequence ID" value="PIO59218.1"/>
    <property type="molecule type" value="Genomic_DNA"/>
</dbReference>
<organism evidence="4 5">
    <name type="scientific">Teladorsagia circumcincta</name>
    <name type="common">Brown stomach worm</name>
    <name type="synonym">Ostertagia circumcincta</name>
    <dbReference type="NCBI Taxonomy" id="45464"/>
    <lineage>
        <taxon>Eukaryota</taxon>
        <taxon>Metazoa</taxon>
        <taxon>Ecdysozoa</taxon>
        <taxon>Nematoda</taxon>
        <taxon>Chromadorea</taxon>
        <taxon>Rhabditida</taxon>
        <taxon>Rhabditina</taxon>
        <taxon>Rhabditomorpha</taxon>
        <taxon>Strongyloidea</taxon>
        <taxon>Trichostrongylidae</taxon>
        <taxon>Teladorsagia</taxon>
    </lineage>
</organism>
<sequence>GTRINAHRVVLAASSNYFEAMFTNKMAGSRVQEIEMVDIEASTLEALVNFCYSGKVKINEINVFGILLAADLFLMDKVKNVIGTKEFQHLSTDELVELLSGEEISMKLEEQ</sequence>
<dbReference type="CDD" id="cd14733">
    <property type="entry name" value="BACK"/>
    <property type="match status" value="1"/>
</dbReference>
<feature type="non-terminal residue" evidence="4">
    <location>
        <position position="111"/>
    </location>
</feature>
<dbReference type="SMART" id="SM00225">
    <property type="entry name" value="BTB"/>
    <property type="match status" value="1"/>
</dbReference>
<dbReference type="Pfam" id="PF00651">
    <property type="entry name" value="BTB"/>
    <property type="match status" value="1"/>
</dbReference>
<dbReference type="PANTHER" id="PTHR24412">
    <property type="entry name" value="KELCH PROTEIN"/>
    <property type="match status" value="1"/>
</dbReference>
<name>A0A2G9TMT3_TELCI</name>
<reference evidence="4 5" key="1">
    <citation type="submission" date="2015-09" db="EMBL/GenBank/DDBJ databases">
        <title>Draft genome of the parasitic nematode Teladorsagia circumcincta isolate WARC Sus (inbred).</title>
        <authorList>
            <person name="Mitreva M."/>
        </authorList>
    </citation>
    <scope>NUCLEOTIDE SEQUENCE [LARGE SCALE GENOMIC DNA]</scope>
    <source>
        <strain evidence="4 5">S</strain>
    </source>
</reference>
<dbReference type="Gene3D" id="3.30.710.10">
    <property type="entry name" value="Potassium Channel Kv1.1, Chain A"/>
    <property type="match status" value="1"/>
</dbReference>
<keyword evidence="2" id="KW-0677">Repeat</keyword>
<dbReference type="PROSITE" id="PS50097">
    <property type="entry name" value="BTB"/>
    <property type="match status" value="1"/>
</dbReference>
<feature type="domain" description="BTB" evidence="3">
    <location>
        <begin position="1"/>
        <end position="60"/>
    </location>
</feature>
<keyword evidence="5" id="KW-1185">Reference proteome</keyword>
<dbReference type="Proteomes" id="UP000230423">
    <property type="component" value="Unassembled WGS sequence"/>
</dbReference>
<keyword evidence="1" id="KW-0880">Kelch repeat</keyword>
<accession>A0A2G9TMT3</accession>
<feature type="non-terminal residue" evidence="4">
    <location>
        <position position="1"/>
    </location>
</feature>
<dbReference type="SUPFAM" id="SSF54695">
    <property type="entry name" value="POZ domain"/>
    <property type="match status" value="1"/>
</dbReference>
<evidence type="ECO:0000259" key="3">
    <source>
        <dbReference type="PROSITE" id="PS50097"/>
    </source>
</evidence>
<evidence type="ECO:0000313" key="4">
    <source>
        <dbReference type="EMBL" id="PIO59218.1"/>
    </source>
</evidence>
<gene>
    <name evidence="4" type="ORF">TELCIR_19325</name>
</gene>
<evidence type="ECO:0000256" key="2">
    <source>
        <dbReference type="ARBA" id="ARBA00022737"/>
    </source>
</evidence>
<evidence type="ECO:0000313" key="5">
    <source>
        <dbReference type="Proteomes" id="UP000230423"/>
    </source>
</evidence>
<dbReference type="InterPro" id="IPR011333">
    <property type="entry name" value="SKP1/BTB/POZ_sf"/>
</dbReference>
<proteinExistence type="predicted"/>